<gene>
    <name evidence="1" type="ORF">KCG35_10430</name>
</gene>
<organism evidence="1 2">
    <name type="scientific">Zooshikella harenae</name>
    <dbReference type="NCBI Taxonomy" id="2827238"/>
    <lineage>
        <taxon>Bacteria</taxon>
        <taxon>Pseudomonadati</taxon>
        <taxon>Pseudomonadota</taxon>
        <taxon>Gammaproteobacteria</taxon>
        <taxon>Oceanospirillales</taxon>
        <taxon>Zooshikellaceae</taxon>
        <taxon>Zooshikella</taxon>
    </lineage>
</organism>
<proteinExistence type="predicted"/>
<keyword evidence="2" id="KW-1185">Reference proteome</keyword>
<accession>A0ABS5ZBP2</accession>
<dbReference type="EMBL" id="JAGSOY010000020">
    <property type="protein sequence ID" value="MBU2711476.1"/>
    <property type="molecule type" value="Genomic_DNA"/>
</dbReference>
<sequence length="177" mass="19491">MMQSLTQWAVCLAVSLVLSGCQLLQTKPVEFTETDVVDGDYRTTFTKSGWAPLSNGLYRHKKGAENGEDLLVRLSSQRVLADVNNDGHLDIVAILISDPGGSGYYRELSVVLGGEERKALPAVNLGDRTKVQSLVVENQQILLSVLQHDEEDRICCPSQSKQLTYTIINDELQAVTE</sequence>
<reference evidence="1 2" key="1">
    <citation type="submission" date="2021-04" db="EMBL/GenBank/DDBJ databases">
        <authorList>
            <person name="Pira H."/>
            <person name="Risdian C."/>
            <person name="Wink J."/>
        </authorList>
    </citation>
    <scope>NUCLEOTIDE SEQUENCE [LARGE SCALE GENOMIC DNA]</scope>
    <source>
        <strain evidence="1 2">WH53</strain>
    </source>
</reference>
<dbReference type="RefSeq" id="WP_215819634.1">
    <property type="nucleotide sequence ID" value="NZ_JAGSOY010000020.1"/>
</dbReference>
<name>A0ABS5ZBP2_9GAMM</name>
<protein>
    <recommendedName>
        <fullName evidence="3">VCBS repeat-containing protein</fullName>
    </recommendedName>
</protein>
<comment type="caution">
    <text evidence="1">The sequence shown here is derived from an EMBL/GenBank/DDBJ whole genome shotgun (WGS) entry which is preliminary data.</text>
</comment>
<evidence type="ECO:0000313" key="2">
    <source>
        <dbReference type="Proteomes" id="UP000690515"/>
    </source>
</evidence>
<dbReference type="Proteomes" id="UP000690515">
    <property type="component" value="Unassembled WGS sequence"/>
</dbReference>
<evidence type="ECO:0008006" key="3">
    <source>
        <dbReference type="Google" id="ProtNLM"/>
    </source>
</evidence>
<evidence type="ECO:0000313" key="1">
    <source>
        <dbReference type="EMBL" id="MBU2711476.1"/>
    </source>
</evidence>